<dbReference type="Proteomes" id="UP000085678">
    <property type="component" value="Unplaced"/>
</dbReference>
<dbReference type="GO" id="GO:0005737">
    <property type="term" value="C:cytoplasm"/>
    <property type="evidence" value="ECO:0007669"/>
    <property type="project" value="UniProtKB-SubCell"/>
</dbReference>
<dbReference type="InParanoid" id="A0A2R2MNH7"/>
<evidence type="ECO:0000259" key="10">
    <source>
        <dbReference type="Pfam" id="PF14961"/>
    </source>
</evidence>
<evidence type="ECO:0000256" key="4">
    <source>
        <dbReference type="ARBA" id="ARBA00022490"/>
    </source>
</evidence>
<evidence type="ECO:0000256" key="8">
    <source>
        <dbReference type="ARBA" id="ARBA00067690"/>
    </source>
</evidence>
<evidence type="ECO:0000259" key="11">
    <source>
        <dbReference type="Pfam" id="PF23431"/>
    </source>
</evidence>
<keyword evidence="3" id="KW-0217">Developmental protein</keyword>
<keyword evidence="13" id="KW-1185">Reference proteome</keyword>
<dbReference type="SUPFAM" id="SSF47923">
    <property type="entry name" value="Ypt/Rab-GAP domain of gyp1p"/>
    <property type="match status" value="1"/>
</dbReference>
<keyword evidence="5" id="KW-0969">Cilium</keyword>
<dbReference type="GO" id="GO:1905515">
    <property type="term" value="P:non-motile cilium assembly"/>
    <property type="evidence" value="ECO:0007669"/>
    <property type="project" value="TreeGrafter"/>
</dbReference>
<dbReference type="FunFam" id="1.10.472.80:FF:000031">
    <property type="entry name" value="TBC1 domain family, member 32"/>
    <property type="match status" value="1"/>
</dbReference>
<comment type="function">
    <text evidence="7">Required for high-level Shh responses in the developing neural tube. Together with CDK20, controls the structure of the primary cilium by coordinating assembly of the ciliary membrane and axoneme, allowing GLI2 to be properly activated in response to Shh signaling.</text>
</comment>
<dbReference type="PANTHER" id="PTHR13465:SF3">
    <property type="entry name" value="PROTEIN BROAD-MINDED"/>
    <property type="match status" value="1"/>
</dbReference>
<name>A0A2R2MNH7_LINAN</name>
<accession>A0A2R2MNH7</accession>
<evidence type="ECO:0000313" key="14">
    <source>
        <dbReference type="RefSeq" id="XP_023931602.1"/>
    </source>
</evidence>
<dbReference type="InterPro" id="IPR055391">
    <property type="entry name" value="BROMI_N"/>
</dbReference>
<dbReference type="Pfam" id="PF23431">
    <property type="entry name" value="BROMI_N"/>
    <property type="match status" value="1"/>
</dbReference>
<keyword evidence="4" id="KW-0963">Cytoplasm</keyword>
<feature type="domain" description="BROMI C-terminal Rab TBC-like" evidence="12">
    <location>
        <begin position="929"/>
        <end position="1375"/>
    </location>
</feature>
<evidence type="ECO:0000256" key="5">
    <source>
        <dbReference type="ARBA" id="ARBA00023069"/>
    </source>
</evidence>
<feature type="domain" description="BROMI middle region" evidence="10">
    <location>
        <begin position="170"/>
        <end position="531"/>
    </location>
</feature>
<dbReference type="InterPro" id="IPR055392">
    <property type="entry name" value="BROMI_C"/>
</dbReference>
<keyword evidence="6" id="KW-0966">Cell projection</keyword>
<evidence type="ECO:0000259" key="12">
    <source>
        <dbReference type="Pfam" id="PF23440"/>
    </source>
</evidence>
<evidence type="ECO:0000256" key="7">
    <source>
        <dbReference type="ARBA" id="ARBA00054310"/>
    </source>
</evidence>
<reference evidence="14" key="1">
    <citation type="submission" date="2025-08" db="UniProtKB">
        <authorList>
            <consortium name="RefSeq"/>
        </authorList>
    </citation>
    <scope>IDENTIFICATION</scope>
    <source>
        <tissue evidence="14">Gonads</tissue>
    </source>
</reference>
<sequence>MDQETLCQDIRQLLISCEPRIRAATSLEQVEDMMRHLEEQDENFHKYPFVRTIKGKLDEYLGNLIDEELEKHSQGLDDTALSDQETMVSVITEKVINSKEFGSLSKLLRQKVGEAVDTLMSNFEEEFGLGQRSMSGEEKHQRRHYLFSDGDSSFGSSFNQGIMFLNEEKGQELAENLDKRNPLETRRSALQTLLQNPSTEATQSDQLWSALRKGLLDALSDMDQDLLNKGLKFVARNLNSTPHVMKDVYALLTEHLMTQFQSRNSPVPKIKHGLDCRKQENIALLKAFRLMNEFQNQICVFWIRYSDRFLESLVESTLSLLAISYSAPVGGAVQMTPVHFLALLDPKASWFTKWMHGGFSRTHVLSGLEKHRKIVDIAVRQCMEFASARKIPLDLLSDISDALSRESFSDAQRMHYVGPELEYIHFMHSMHLVGKLLQHSKGRDFFPVRLKDREEPVSVTELLVTMIHLISDPSCLTYHKPSAVAYDPGVLAADMLKKLCISEDICQICMCKDDIINTLLTPITHWLDDSMVQPVSVTELLVTMIHLISDPSCLTYHKPSAVAYDPGVLAADMLKKLCISEDICQICMCKDDIINTLLTPITHWLDDSMRYVIGENHNGGPTDLFQEHDINQATEVTYLHIADILAALASTSRGRQHLLYGERQERFTRSKSSAAHIIAEFVKKAINGILPNDSAPPPSNKVIGAFTYICRQLYNTCEGLLVMYSYDLHMTIAAAHRQACLASEMVVTPTPSINGSDYTCSKESRYSSHEAFVWEDTLRDNLLNFAATPKGLLLLQQTGAIDECVEYMYARYEKKLQLSKYEKFGYGTMMTQVAATAPGMMALQNTGFIKAMVNELWSVLECGSDDRTVFTPKTWPVEPIDRFAHKSLIRMLNILSAFPAVYEVLCDKTLPVRESYSLREMPNTILEVLDRLVLVDTDAKIHSLFNYEQSHVFGLRYTVVGDIIVDMLSIERNYLLVKSYLIGGPTERVIPPKVLSDKGDAFPYPMFSSYPVPREYTPNIAGRSVMKQANFLDTLNTNGPENELSRFLVDTKGQQHDQSWLDKCRKTFCTILTTKPEQAKGNVLQNMLEEVTPVLADTPEEALFPLIEYSEKEKERTDSALRGYHLTPLQQLGVKMAVRYGMHLKVLNSSPEATENLTQLLKQCGYFLHQQQKSVESNLHLLQGDYPGFDWFASTIFLLMNGNLERSWKFLYQFSTLVASGYLWIPRLHSSVHLPQGLMSSGIPPLFSTTGHNVELILLAEVPEVFSAFKMSGYTVSQIVQHWLRQCFWNFLDWLDITHYICLCTVMGIDYQVYLCVAILKHMKQEIMHHVQQQDLVIFLKEEPIQGFRVGEHLEFMQQLEKKFRKTIFLDMQSITKP</sequence>
<dbReference type="InterPro" id="IPR032735">
    <property type="entry name" value="BROMI_M"/>
</dbReference>
<evidence type="ECO:0000256" key="2">
    <source>
        <dbReference type="ARBA" id="ARBA00004496"/>
    </source>
</evidence>
<dbReference type="InterPro" id="IPR039156">
    <property type="entry name" value="PHAF1/BROMI"/>
</dbReference>
<evidence type="ECO:0000256" key="6">
    <source>
        <dbReference type="ARBA" id="ARBA00023273"/>
    </source>
</evidence>
<dbReference type="STRING" id="7574.A0A2R2MNH7"/>
<evidence type="ECO:0000256" key="3">
    <source>
        <dbReference type="ARBA" id="ARBA00022473"/>
    </source>
</evidence>
<dbReference type="OrthoDB" id="1668230at2759"/>
<feature type="domain" description="BROMI N-terminal" evidence="11">
    <location>
        <begin position="10"/>
        <end position="126"/>
    </location>
</feature>
<evidence type="ECO:0000256" key="9">
    <source>
        <dbReference type="ARBA" id="ARBA00075916"/>
    </source>
</evidence>
<dbReference type="GeneID" id="106153919"/>
<dbReference type="PANTHER" id="PTHR13465">
    <property type="entry name" value="UPF0183 PROTEIN"/>
    <property type="match status" value="1"/>
</dbReference>
<evidence type="ECO:0000256" key="1">
    <source>
        <dbReference type="ARBA" id="ARBA00004138"/>
    </source>
</evidence>
<dbReference type="KEGG" id="lak:106153919"/>
<dbReference type="GO" id="GO:0005929">
    <property type="term" value="C:cilium"/>
    <property type="evidence" value="ECO:0007669"/>
    <property type="project" value="UniProtKB-SubCell"/>
</dbReference>
<protein>
    <recommendedName>
        <fullName evidence="8">Protein broad-minded</fullName>
    </recommendedName>
    <alternativeName>
        <fullName evidence="9">TBC1 domain family member 32</fullName>
    </alternativeName>
</protein>
<comment type="subcellular location">
    <subcellularLocation>
        <location evidence="1">Cell projection</location>
        <location evidence="1">Cilium</location>
    </subcellularLocation>
    <subcellularLocation>
        <location evidence="2">Cytoplasm</location>
    </subcellularLocation>
</comment>
<dbReference type="Pfam" id="PF14961">
    <property type="entry name" value="BROMI"/>
    <property type="match status" value="1"/>
</dbReference>
<proteinExistence type="predicted"/>
<gene>
    <name evidence="14" type="primary">LOC106153919</name>
</gene>
<evidence type="ECO:0000313" key="13">
    <source>
        <dbReference type="Proteomes" id="UP000085678"/>
    </source>
</evidence>
<dbReference type="Gene3D" id="1.10.472.80">
    <property type="entry name" value="Ypt/Rab-GAP domain of gyp1p, domain 3"/>
    <property type="match status" value="1"/>
</dbReference>
<dbReference type="RefSeq" id="XP_023931602.1">
    <property type="nucleotide sequence ID" value="XM_024075834.1"/>
</dbReference>
<dbReference type="InterPro" id="IPR035969">
    <property type="entry name" value="Rab-GAP_TBC_sf"/>
</dbReference>
<organism evidence="13 14">
    <name type="scientific">Lingula anatina</name>
    <name type="common">Brachiopod</name>
    <name type="synonym">Lingula unguis</name>
    <dbReference type="NCBI Taxonomy" id="7574"/>
    <lineage>
        <taxon>Eukaryota</taxon>
        <taxon>Metazoa</taxon>
        <taxon>Spiralia</taxon>
        <taxon>Lophotrochozoa</taxon>
        <taxon>Brachiopoda</taxon>
        <taxon>Linguliformea</taxon>
        <taxon>Lingulata</taxon>
        <taxon>Lingulida</taxon>
        <taxon>Linguloidea</taxon>
        <taxon>Lingulidae</taxon>
        <taxon>Lingula</taxon>
    </lineage>
</organism>
<dbReference type="Pfam" id="PF23440">
    <property type="entry name" value="BROMI_C"/>
    <property type="match status" value="1"/>
</dbReference>